<sequence length="127" mass="13927">MRTAKLTVNGKEYLLCFSVRVLRAVSERYGDVTHIPEALDQEDTVRAMDEAFWILSAMMEAGSRYAAHEGMENPAPLTVDQLYDLCDISDFMGLKNKIAETITAGRAVTVEAEAPKNAGTARGKRSG</sequence>
<dbReference type="AlphaFoldDB" id="G9YSC6"/>
<proteinExistence type="predicted"/>
<reference evidence="1 2" key="1">
    <citation type="submission" date="2011-08" db="EMBL/GenBank/DDBJ databases">
        <authorList>
            <person name="Weinstock G."/>
            <person name="Sodergren E."/>
            <person name="Clifton S."/>
            <person name="Fulton L."/>
            <person name="Fulton B."/>
            <person name="Courtney L."/>
            <person name="Fronick C."/>
            <person name="Harrison M."/>
            <person name="Strong C."/>
            <person name="Farmer C."/>
            <person name="Delahaunty K."/>
            <person name="Markovic C."/>
            <person name="Hall O."/>
            <person name="Minx P."/>
            <person name="Tomlinson C."/>
            <person name="Mitreva M."/>
            <person name="Hou S."/>
            <person name="Chen J."/>
            <person name="Wollam A."/>
            <person name="Pepin K.H."/>
            <person name="Johnson M."/>
            <person name="Bhonagiri V."/>
            <person name="Zhang X."/>
            <person name="Suruliraj S."/>
            <person name="Warren W."/>
            <person name="Chinwalla A."/>
            <person name="Mardis E.R."/>
            <person name="Wilson R.K."/>
        </authorList>
    </citation>
    <scope>NUCLEOTIDE SEQUENCE [LARGE SCALE GENOMIC DNA]</scope>
    <source>
        <strain evidence="1 2">ATCC 29863</strain>
    </source>
</reference>
<accession>G9YSC6</accession>
<protein>
    <submittedName>
        <fullName evidence="1">Uncharacterized protein</fullName>
    </submittedName>
</protein>
<evidence type="ECO:0000313" key="2">
    <source>
        <dbReference type="Proteomes" id="UP000004459"/>
    </source>
</evidence>
<dbReference type="EMBL" id="AGCK01000208">
    <property type="protein sequence ID" value="EHM46171.1"/>
    <property type="molecule type" value="Genomic_DNA"/>
</dbReference>
<evidence type="ECO:0000313" key="1">
    <source>
        <dbReference type="EMBL" id="EHM46171.1"/>
    </source>
</evidence>
<name>G9YSC6_FLAPL</name>
<dbReference type="GeneID" id="63973314"/>
<dbReference type="HOGENOM" id="CLU_1967293_0_0_9"/>
<dbReference type="RefSeq" id="WP_007492064.1">
    <property type="nucleotide sequence ID" value="NZ_JH417791.1"/>
</dbReference>
<dbReference type="PATRIC" id="fig|411475.3.peg.2120"/>
<organism evidence="1 2">
    <name type="scientific">Flavonifractor plautii ATCC 29863</name>
    <dbReference type="NCBI Taxonomy" id="411475"/>
    <lineage>
        <taxon>Bacteria</taxon>
        <taxon>Bacillati</taxon>
        <taxon>Bacillota</taxon>
        <taxon>Clostridia</taxon>
        <taxon>Eubacteriales</taxon>
        <taxon>Oscillospiraceae</taxon>
        <taxon>Flavonifractor</taxon>
    </lineage>
</organism>
<comment type="caution">
    <text evidence="1">The sequence shown here is derived from an EMBL/GenBank/DDBJ whole genome shotgun (WGS) entry which is preliminary data.</text>
</comment>
<gene>
    <name evidence="1" type="ORF">HMPREF0372_02452</name>
</gene>
<dbReference type="Proteomes" id="UP000004459">
    <property type="component" value="Unassembled WGS sequence"/>
</dbReference>